<dbReference type="InterPro" id="IPR003593">
    <property type="entry name" value="AAA+_ATPase"/>
</dbReference>
<dbReference type="CDD" id="cd18578">
    <property type="entry name" value="ABC_6TM_Pgp_ABCB1_D2_like"/>
    <property type="match status" value="1"/>
</dbReference>
<evidence type="ECO:0000259" key="12">
    <source>
        <dbReference type="PROSITE" id="PS50929"/>
    </source>
</evidence>
<dbReference type="PROSITE" id="PS50929">
    <property type="entry name" value="ABC_TM1F"/>
    <property type="match status" value="1"/>
</dbReference>
<dbReference type="Pfam" id="PF00005">
    <property type="entry name" value="ABC_tran"/>
    <property type="match status" value="3"/>
</dbReference>
<dbReference type="OrthoDB" id="6500128at2759"/>
<feature type="transmembrane region" description="Helical" evidence="10">
    <location>
        <begin position="367"/>
        <end position="390"/>
    </location>
</feature>
<keyword evidence="3 10" id="KW-0812">Transmembrane</keyword>
<protein>
    <recommendedName>
        <fullName evidence="15">ABC transmembrane type-1 domain-containing protein</fullName>
    </recommendedName>
</protein>
<keyword evidence="14" id="KW-1185">Reference proteome</keyword>
<evidence type="ECO:0000313" key="14">
    <source>
        <dbReference type="Proteomes" id="UP000325577"/>
    </source>
</evidence>
<feature type="transmembrane region" description="Helical" evidence="10">
    <location>
        <begin position="185"/>
        <end position="203"/>
    </location>
</feature>
<keyword evidence="8 10" id="KW-0472">Membrane</keyword>
<evidence type="ECO:0000256" key="6">
    <source>
        <dbReference type="ARBA" id="ARBA00022840"/>
    </source>
</evidence>
<evidence type="ECO:0000256" key="3">
    <source>
        <dbReference type="ARBA" id="ARBA00022692"/>
    </source>
</evidence>
<dbReference type="EMBL" id="CM018042">
    <property type="protein sequence ID" value="KAA8533069.1"/>
    <property type="molecule type" value="Genomic_DNA"/>
</dbReference>
<reference evidence="13 14" key="1">
    <citation type="submission" date="2019-09" db="EMBL/GenBank/DDBJ databases">
        <title>A chromosome-level genome assembly of the Chinese tupelo Nyssa sinensis.</title>
        <authorList>
            <person name="Yang X."/>
            <person name="Kang M."/>
            <person name="Yang Y."/>
            <person name="Xiong H."/>
            <person name="Wang M."/>
            <person name="Zhang Z."/>
            <person name="Wang Z."/>
            <person name="Wu H."/>
            <person name="Ma T."/>
            <person name="Liu J."/>
            <person name="Xi Z."/>
        </authorList>
    </citation>
    <scope>NUCLEOTIDE SEQUENCE [LARGE SCALE GENOMIC DNA]</scope>
    <source>
        <strain evidence="13">J267</strain>
        <tissue evidence="13">Leaf</tissue>
    </source>
</reference>
<dbReference type="InterPro" id="IPR017871">
    <property type="entry name" value="ABC_transporter-like_CS"/>
</dbReference>
<dbReference type="GO" id="GO:0140359">
    <property type="term" value="F:ABC-type transporter activity"/>
    <property type="evidence" value="ECO:0007669"/>
    <property type="project" value="InterPro"/>
</dbReference>
<feature type="transmembrane region" description="Helical" evidence="10">
    <location>
        <begin position="143"/>
        <end position="173"/>
    </location>
</feature>
<name>A0A5J5ARZ2_9ASTE</name>
<keyword evidence="9" id="KW-0325">Glycoprotein</keyword>
<keyword evidence="5" id="KW-0547">Nucleotide-binding</keyword>
<keyword evidence="6" id="KW-0067">ATP-binding</keyword>
<keyword evidence="7 10" id="KW-1133">Transmembrane helix</keyword>
<dbReference type="PANTHER" id="PTHR45136:SF2">
    <property type="entry name" value="ABC TRANSPORTER DOMAIN-CONTAINING PROTEIN"/>
    <property type="match status" value="1"/>
</dbReference>
<proteinExistence type="inferred from homology"/>
<evidence type="ECO:0000256" key="1">
    <source>
        <dbReference type="ARBA" id="ARBA00007577"/>
    </source>
</evidence>
<evidence type="ECO:0008006" key="15">
    <source>
        <dbReference type="Google" id="ProtNLM"/>
    </source>
</evidence>
<sequence length="652" mass="71909">MSGGQKQRIAIARAVIRAPRILLLDEATSALDSELERTVQEALDKAAIGKTTIVVAHRLSTIHNAEKIAVFQNGHVVESGSHKELSQNQNGIYTSLLRLTTPSSAAEQVIKASQDDKREAKQNVQIPSFWRLLLLNLPEWKQAMLGCLATALVGAVQPFFGFSVGSLISILFLPNHKEIEKETKTYALLFLCLAVFSLLIEIIKHYNFATTGEYLTKRIRESMLSKILTFEVEWFDQDENFTGAICSRLAKDANSVRSLVGDRMSLLVQTVSTVTISCTLGLFIALRLAMVMIAVQPIVVVCVYGQKMLFTSTSKKAIKAQNQSSKLAAEAVSNIRTVTSFSSQARILTMFNQAQESPRRESNRQSWFASIGMGTCRIILGGFYALSLWYGGMLVSNGSISSKALFETFFILMYTGCVIVDAGTLTSDLAQGADAVNFVFAVLDRSTRIEPEDPKGFQPDELCGSVEFCNVHFAYPSRPDVIIFDDLTLKIDEGKSTALVGQSGSGKSTIIALIERFYDPLRGSVMIDGRNLNSYHLRGLQLSGGQKQRIAIARAILKNPWMLLLDEATSAVDVVTERLVQEVLERVMAGRTRVVVAHRLSTIQTCDQIVVMDRGMVVEKRTHALLLKKGSLGAYYSFVQSQQRHNIVPSAD</sequence>
<dbReference type="Pfam" id="PF00664">
    <property type="entry name" value="ABC_membrane"/>
    <property type="match status" value="1"/>
</dbReference>
<evidence type="ECO:0000256" key="4">
    <source>
        <dbReference type="ARBA" id="ARBA00022737"/>
    </source>
</evidence>
<dbReference type="AlphaFoldDB" id="A0A5J5ARZ2"/>
<feature type="domain" description="ABC transporter" evidence="11">
    <location>
        <begin position="466"/>
        <end position="639"/>
    </location>
</feature>
<evidence type="ECO:0000256" key="5">
    <source>
        <dbReference type="ARBA" id="ARBA00022741"/>
    </source>
</evidence>
<feature type="domain" description="ABC transmembrane type-1" evidence="12">
    <location>
        <begin position="145"/>
        <end position="431"/>
    </location>
</feature>
<comment type="similarity">
    <text evidence="1">Belongs to the ABC transporter superfamily. ABCB family. Multidrug resistance exporter (TC 3.A.1.201) subfamily.</text>
</comment>
<evidence type="ECO:0000313" key="13">
    <source>
        <dbReference type="EMBL" id="KAA8533069.1"/>
    </source>
</evidence>
<dbReference type="GO" id="GO:0016020">
    <property type="term" value="C:membrane"/>
    <property type="evidence" value="ECO:0007669"/>
    <property type="project" value="InterPro"/>
</dbReference>
<evidence type="ECO:0000259" key="11">
    <source>
        <dbReference type="PROSITE" id="PS50893"/>
    </source>
</evidence>
<dbReference type="SUPFAM" id="SSF52540">
    <property type="entry name" value="P-loop containing nucleoside triphosphate hydrolases"/>
    <property type="match status" value="2"/>
</dbReference>
<evidence type="ECO:0000256" key="2">
    <source>
        <dbReference type="ARBA" id="ARBA00022448"/>
    </source>
</evidence>
<evidence type="ECO:0000256" key="10">
    <source>
        <dbReference type="SAM" id="Phobius"/>
    </source>
</evidence>
<evidence type="ECO:0000256" key="9">
    <source>
        <dbReference type="ARBA" id="ARBA00023180"/>
    </source>
</evidence>
<evidence type="ECO:0000256" key="7">
    <source>
        <dbReference type="ARBA" id="ARBA00022989"/>
    </source>
</evidence>
<dbReference type="InterPro" id="IPR027417">
    <property type="entry name" value="P-loop_NTPase"/>
</dbReference>
<dbReference type="Gene3D" id="3.40.50.300">
    <property type="entry name" value="P-loop containing nucleotide triphosphate hydrolases"/>
    <property type="match status" value="3"/>
</dbReference>
<gene>
    <name evidence="13" type="ORF">F0562_033398</name>
</gene>
<keyword evidence="2" id="KW-0813">Transport</keyword>
<keyword evidence="4" id="KW-0677">Repeat</keyword>
<dbReference type="SMART" id="SM00382">
    <property type="entry name" value="AAA"/>
    <property type="match status" value="1"/>
</dbReference>
<organism evidence="13 14">
    <name type="scientific">Nyssa sinensis</name>
    <dbReference type="NCBI Taxonomy" id="561372"/>
    <lineage>
        <taxon>Eukaryota</taxon>
        <taxon>Viridiplantae</taxon>
        <taxon>Streptophyta</taxon>
        <taxon>Embryophyta</taxon>
        <taxon>Tracheophyta</taxon>
        <taxon>Spermatophyta</taxon>
        <taxon>Magnoliopsida</taxon>
        <taxon>eudicotyledons</taxon>
        <taxon>Gunneridae</taxon>
        <taxon>Pentapetalae</taxon>
        <taxon>asterids</taxon>
        <taxon>Cornales</taxon>
        <taxon>Nyssaceae</taxon>
        <taxon>Nyssa</taxon>
    </lineage>
</organism>
<dbReference type="Proteomes" id="UP000325577">
    <property type="component" value="Linkage Group LG19"/>
</dbReference>
<dbReference type="PANTHER" id="PTHR45136">
    <property type="entry name" value="ABC TRANSPORTER DOMAIN-CONTAINING PROTEIN"/>
    <property type="match status" value="1"/>
</dbReference>
<feature type="transmembrane region" description="Helical" evidence="10">
    <location>
        <begin position="291"/>
        <end position="310"/>
    </location>
</feature>
<accession>A0A5J5ARZ2</accession>
<dbReference type="Gene3D" id="1.20.1560.10">
    <property type="entry name" value="ABC transporter type 1, transmembrane domain"/>
    <property type="match status" value="1"/>
</dbReference>
<dbReference type="PROSITE" id="PS00211">
    <property type="entry name" value="ABC_TRANSPORTER_1"/>
    <property type="match status" value="1"/>
</dbReference>
<dbReference type="InterPro" id="IPR003439">
    <property type="entry name" value="ABC_transporter-like_ATP-bd"/>
</dbReference>
<dbReference type="PROSITE" id="PS50893">
    <property type="entry name" value="ABC_TRANSPORTER_2"/>
    <property type="match status" value="1"/>
</dbReference>
<dbReference type="InterPro" id="IPR036640">
    <property type="entry name" value="ABC1_TM_sf"/>
</dbReference>
<dbReference type="GO" id="GO:0005524">
    <property type="term" value="F:ATP binding"/>
    <property type="evidence" value="ECO:0007669"/>
    <property type="project" value="UniProtKB-KW"/>
</dbReference>
<evidence type="ECO:0000256" key="8">
    <source>
        <dbReference type="ARBA" id="ARBA00023136"/>
    </source>
</evidence>
<dbReference type="InterPro" id="IPR011527">
    <property type="entry name" value="ABC1_TM_dom"/>
</dbReference>
<dbReference type="GO" id="GO:0016887">
    <property type="term" value="F:ATP hydrolysis activity"/>
    <property type="evidence" value="ECO:0007669"/>
    <property type="project" value="InterPro"/>
</dbReference>
<dbReference type="SUPFAM" id="SSF90123">
    <property type="entry name" value="ABC transporter transmembrane region"/>
    <property type="match status" value="1"/>
</dbReference>